<reference evidence="3 4" key="1">
    <citation type="submission" date="2019-09" db="EMBL/GenBank/DDBJ databases">
        <title>Bird 10,000 Genomes (B10K) Project - Family phase.</title>
        <authorList>
            <person name="Zhang G."/>
        </authorList>
    </citation>
    <scope>NUCLEOTIDE SEQUENCE [LARGE SCALE GENOMIC DNA]</scope>
    <source>
        <strain evidence="3">B10K-DU-007-42</strain>
        <tissue evidence="3">Muscle</tissue>
    </source>
</reference>
<feature type="compositionally biased region" description="Gly residues" evidence="2">
    <location>
        <begin position="46"/>
        <end position="63"/>
    </location>
</feature>
<sequence length="201" mass="21751">GGNVFAALSQEQSEEEEEEERKGESSRPSKGKSNKVGATGCLGPLREGGGTPKTGFCVGGGARMPGSPLSDGSEQEEEEGEKKKKSRKNEKTKGKRQHEEEEEAGRKAEPDARVSKKEKKKMKKQMEYERQVATIKAAAAAGENDFSVSQAELSSRQAMLENASDIKLEKFSISAHGKELYVNADLYIVAGRRYGLVGPNG</sequence>
<feature type="non-terminal residue" evidence="3">
    <location>
        <position position="201"/>
    </location>
</feature>
<keyword evidence="1" id="KW-0677">Repeat</keyword>
<feature type="compositionally biased region" description="Basic residues" evidence="2">
    <location>
        <begin position="83"/>
        <end position="96"/>
    </location>
</feature>
<feature type="non-terminal residue" evidence="3">
    <location>
        <position position="1"/>
    </location>
</feature>
<dbReference type="PANTHER" id="PTHR19211:SF14">
    <property type="entry name" value="ATP-BINDING CASSETTE SUB-FAMILY F MEMBER 1"/>
    <property type="match status" value="1"/>
</dbReference>
<evidence type="ECO:0000256" key="2">
    <source>
        <dbReference type="SAM" id="MobiDB-lite"/>
    </source>
</evidence>
<feature type="region of interest" description="Disordered" evidence="2">
    <location>
        <begin position="1"/>
        <end position="126"/>
    </location>
</feature>
<dbReference type="AlphaFoldDB" id="A0A7L0CGZ8"/>
<gene>
    <name evidence="3" type="primary">Abcf1</name>
    <name evidence="3" type="ORF">SPITYR_R14997</name>
</gene>
<accession>A0A7L0CGZ8</accession>
<evidence type="ECO:0000313" key="4">
    <source>
        <dbReference type="Proteomes" id="UP000519115"/>
    </source>
</evidence>
<protein>
    <submittedName>
        <fullName evidence="3">ABCF1 protein</fullName>
    </submittedName>
</protein>
<name>A0A7L0CGZ8_9AVES</name>
<dbReference type="Proteomes" id="UP000519115">
    <property type="component" value="Unassembled WGS sequence"/>
</dbReference>
<evidence type="ECO:0000256" key="1">
    <source>
        <dbReference type="ARBA" id="ARBA00022737"/>
    </source>
</evidence>
<feature type="compositionally biased region" description="Basic and acidic residues" evidence="2">
    <location>
        <begin position="104"/>
        <end position="115"/>
    </location>
</feature>
<comment type="caution">
    <text evidence="3">The sequence shown here is derived from an EMBL/GenBank/DDBJ whole genome shotgun (WGS) entry which is preliminary data.</text>
</comment>
<dbReference type="EMBL" id="VXAF01001668">
    <property type="protein sequence ID" value="NXJ58468.1"/>
    <property type="molecule type" value="Genomic_DNA"/>
</dbReference>
<dbReference type="GO" id="GO:0005524">
    <property type="term" value="F:ATP binding"/>
    <property type="evidence" value="ECO:0007669"/>
    <property type="project" value="TreeGrafter"/>
</dbReference>
<evidence type="ECO:0000313" key="3">
    <source>
        <dbReference type="EMBL" id="NXJ58468.1"/>
    </source>
</evidence>
<dbReference type="PANTHER" id="PTHR19211">
    <property type="entry name" value="ATP-BINDING TRANSPORT PROTEIN-RELATED"/>
    <property type="match status" value="1"/>
</dbReference>
<dbReference type="InterPro" id="IPR050611">
    <property type="entry name" value="ABCF"/>
</dbReference>
<keyword evidence="4" id="KW-1185">Reference proteome</keyword>
<proteinExistence type="predicted"/>
<organism evidence="3 4">
    <name type="scientific">Spizaetus tyrannus</name>
    <name type="common">black hawk-eagle</name>
    <dbReference type="NCBI Taxonomy" id="252798"/>
    <lineage>
        <taxon>Eukaryota</taxon>
        <taxon>Metazoa</taxon>
        <taxon>Chordata</taxon>
        <taxon>Craniata</taxon>
        <taxon>Vertebrata</taxon>
        <taxon>Euteleostomi</taxon>
        <taxon>Archelosauria</taxon>
        <taxon>Archosauria</taxon>
        <taxon>Dinosauria</taxon>
        <taxon>Saurischia</taxon>
        <taxon>Theropoda</taxon>
        <taxon>Coelurosauria</taxon>
        <taxon>Aves</taxon>
        <taxon>Neognathae</taxon>
        <taxon>Neoaves</taxon>
        <taxon>Telluraves</taxon>
        <taxon>Accipitrimorphae</taxon>
        <taxon>Accipitriformes</taxon>
        <taxon>Accipitridae</taxon>
        <taxon>Accipitrinae</taxon>
        <taxon>Spizaetus</taxon>
    </lineage>
</organism>